<dbReference type="EMBL" id="CP031124">
    <property type="protein sequence ID" value="AXF84809.1"/>
    <property type="molecule type" value="Genomic_DNA"/>
</dbReference>
<dbReference type="InterPro" id="IPR032710">
    <property type="entry name" value="NTF2-like_dom_sf"/>
</dbReference>
<evidence type="ECO:0008006" key="4">
    <source>
        <dbReference type="Google" id="ProtNLM"/>
    </source>
</evidence>
<dbReference type="GO" id="GO:0030638">
    <property type="term" value="P:polyketide metabolic process"/>
    <property type="evidence" value="ECO:0007669"/>
    <property type="project" value="InterPro"/>
</dbReference>
<feature type="signal peptide" evidence="1">
    <location>
        <begin position="1"/>
        <end position="25"/>
    </location>
</feature>
<dbReference type="SUPFAM" id="SSF54427">
    <property type="entry name" value="NTF2-like"/>
    <property type="match status" value="1"/>
</dbReference>
<dbReference type="PANTHER" id="PTHR38436:SF1">
    <property type="entry name" value="ESTER CYCLASE"/>
    <property type="match status" value="1"/>
</dbReference>
<dbReference type="Proteomes" id="UP000252182">
    <property type="component" value="Chromosome"/>
</dbReference>
<proteinExistence type="predicted"/>
<dbReference type="InterPro" id="IPR009959">
    <property type="entry name" value="Cyclase_SnoaL-like"/>
</dbReference>
<dbReference type="PANTHER" id="PTHR38436">
    <property type="entry name" value="POLYKETIDE CYCLASE SNOAL-LIKE DOMAIN"/>
    <property type="match status" value="1"/>
</dbReference>
<keyword evidence="3" id="KW-1185">Reference proteome</keyword>
<evidence type="ECO:0000313" key="2">
    <source>
        <dbReference type="EMBL" id="AXF84809.1"/>
    </source>
</evidence>
<evidence type="ECO:0000256" key="1">
    <source>
        <dbReference type="SAM" id="SignalP"/>
    </source>
</evidence>
<dbReference type="Gene3D" id="3.10.450.50">
    <property type="match status" value="1"/>
</dbReference>
<reference evidence="3" key="1">
    <citation type="submission" date="2018-07" db="EMBL/GenBank/DDBJ databases">
        <authorList>
            <person name="Kim H."/>
        </authorList>
    </citation>
    <scope>NUCLEOTIDE SEQUENCE [LARGE SCALE GENOMIC DNA]</scope>
    <source>
        <strain evidence="3">F02</strain>
    </source>
</reference>
<feature type="chain" id="PRO_5016683683" description="Polyketide cyclase" evidence="1">
    <location>
        <begin position="26"/>
        <end position="194"/>
    </location>
</feature>
<keyword evidence="1" id="KW-0732">Signal</keyword>
<organism evidence="2 3">
    <name type="scientific">Ephemeroptericola cinctiostellae</name>
    <dbReference type="NCBI Taxonomy" id="2268024"/>
    <lineage>
        <taxon>Bacteria</taxon>
        <taxon>Pseudomonadati</taxon>
        <taxon>Pseudomonadota</taxon>
        <taxon>Betaproteobacteria</taxon>
        <taxon>Burkholderiales</taxon>
        <taxon>Burkholderiaceae</taxon>
        <taxon>Ephemeroptericola</taxon>
    </lineage>
</organism>
<dbReference type="RefSeq" id="WP_225972541.1">
    <property type="nucleotide sequence ID" value="NZ_CP031124.1"/>
</dbReference>
<dbReference type="KEGG" id="hyf:DTO96_100519"/>
<evidence type="ECO:0000313" key="3">
    <source>
        <dbReference type="Proteomes" id="UP000252182"/>
    </source>
</evidence>
<name>A0A345D8X1_9BURK</name>
<protein>
    <recommendedName>
        <fullName evidence="4">Polyketide cyclase</fullName>
    </recommendedName>
</protein>
<dbReference type="Pfam" id="PF07366">
    <property type="entry name" value="SnoaL"/>
    <property type="match status" value="1"/>
</dbReference>
<accession>A0A345D8X1</accession>
<gene>
    <name evidence="2" type="ORF">DTO96_100519</name>
</gene>
<dbReference type="AlphaFoldDB" id="A0A345D8X1"/>
<sequence>MTLKIKIIAIITAALGSVVSISAHAAPMKKAIHSPVPALMAELAAYQDAEKTTNANLKNFDTLDFDVYTNQKWDRLTESHAKDILVHYPDGHTTKGLAAHVDELKPMFVFAPDTRIKTHPVRFGSGEWTGVIGVMEGTFTQPMPIGGGQTIPPTGKAFKLQMSTLGHWTKAGVMDEEYLFWDNQAFMKQIGLAP</sequence>